<dbReference type="Proteomes" id="UP000245887">
    <property type="component" value="Unassembled WGS sequence"/>
</dbReference>
<gene>
    <name evidence="2" type="ORF">C8D92_10669</name>
</gene>
<evidence type="ECO:0000256" key="1">
    <source>
        <dbReference type="SAM" id="Phobius"/>
    </source>
</evidence>
<sequence length="168" mass="18845">MVEQLPADTGTRLLLTPNRSLSWHGNVRVWLALVALSMIVVSGMSLAGAWLVLPFAGLELAALAAALYVTARHCQQKEVLTLSADTIRLEKGIDHKDSEWEWPRQTARIDIHTPRHPWTTPKLSLRHHARDVSLAPFLNHEDVTILIGILEEQGVQLQKRAPPTMAWF</sequence>
<name>A0A2U1CVM9_9GAMM</name>
<accession>A0A2U1CVM9</accession>
<dbReference type="RefSeq" id="WP_116919290.1">
    <property type="nucleotide sequence ID" value="NZ_QEKQ01000006.1"/>
</dbReference>
<dbReference type="InterPro" id="IPR019253">
    <property type="entry name" value="DUF2244_TM"/>
</dbReference>
<feature type="transmembrane region" description="Helical" evidence="1">
    <location>
        <begin position="29"/>
        <end position="53"/>
    </location>
</feature>
<evidence type="ECO:0000313" key="3">
    <source>
        <dbReference type="Proteomes" id="UP000245887"/>
    </source>
</evidence>
<dbReference type="EMBL" id="QEKQ01000006">
    <property type="protein sequence ID" value="PVY75809.1"/>
    <property type="molecule type" value="Genomic_DNA"/>
</dbReference>
<organism evidence="2 3">
    <name type="scientific">Tamilnaduibacter salinus</name>
    <dbReference type="NCBI Taxonomy" id="1484056"/>
    <lineage>
        <taxon>Bacteria</taxon>
        <taxon>Pseudomonadati</taxon>
        <taxon>Pseudomonadota</taxon>
        <taxon>Gammaproteobacteria</taxon>
        <taxon>Pseudomonadales</taxon>
        <taxon>Marinobacteraceae</taxon>
        <taxon>Tamilnaduibacter</taxon>
    </lineage>
</organism>
<protein>
    <submittedName>
        <fullName evidence="2">Putative membrane protein</fullName>
    </submittedName>
</protein>
<evidence type="ECO:0000313" key="2">
    <source>
        <dbReference type="EMBL" id="PVY75809.1"/>
    </source>
</evidence>
<dbReference type="OrthoDB" id="7062615at2"/>
<proteinExistence type="predicted"/>
<dbReference type="Pfam" id="PF10003">
    <property type="entry name" value="DUF2244"/>
    <property type="match status" value="1"/>
</dbReference>
<keyword evidence="1" id="KW-0812">Transmembrane</keyword>
<reference evidence="2 3" key="1">
    <citation type="submission" date="2018-04" db="EMBL/GenBank/DDBJ databases">
        <title>Genomic Encyclopedia of Type Strains, Phase IV (KMG-IV): sequencing the most valuable type-strain genomes for metagenomic binning, comparative biology and taxonomic classification.</title>
        <authorList>
            <person name="Goeker M."/>
        </authorList>
    </citation>
    <scope>NUCLEOTIDE SEQUENCE [LARGE SCALE GENOMIC DNA]</scope>
    <source>
        <strain evidence="2 3">DSM 28688</strain>
    </source>
</reference>
<keyword evidence="1" id="KW-0472">Membrane</keyword>
<comment type="caution">
    <text evidence="2">The sequence shown here is derived from an EMBL/GenBank/DDBJ whole genome shotgun (WGS) entry which is preliminary data.</text>
</comment>
<dbReference type="AlphaFoldDB" id="A0A2U1CVM9"/>
<keyword evidence="1" id="KW-1133">Transmembrane helix</keyword>